<dbReference type="AlphaFoldDB" id="A0AA40ESS3"/>
<dbReference type="GO" id="GO:0016491">
    <property type="term" value="F:oxidoreductase activity"/>
    <property type="evidence" value="ECO:0007669"/>
    <property type="project" value="UniProtKB-KW"/>
</dbReference>
<gene>
    <name evidence="3" type="ORF">B0T21DRAFT_447950</name>
</gene>
<proteinExistence type="predicted"/>
<dbReference type="PANTHER" id="PTHR10696:SF54">
    <property type="entry name" value="FAMILY OXIDOREDUCTASE, PUTATIVE (AFU_ORTHOLOGUE AFUA_4G13850)-RELATED"/>
    <property type="match status" value="1"/>
</dbReference>
<dbReference type="Proteomes" id="UP001172159">
    <property type="component" value="Unassembled WGS sequence"/>
</dbReference>
<dbReference type="FunFam" id="3.60.130.10:FF:000011">
    <property type="entry name" value="Taurine catabolism dioxygenase TauD"/>
    <property type="match status" value="1"/>
</dbReference>
<keyword evidence="4" id="KW-1185">Reference proteome</keyword>
<protein>
    <recommendedName>
        <fullName evidence="2">TauD/TfdA-like domain-containing protein</fullName>
    </recommendedName>
</protein>
<evidence type="ECO:0000259" key="2">
    <source>
        <dbReference type="Pfam" id="PF02668"/>
    </source>
</evidence>
<dbReference type="Gene3D" id="3.60.130.10">
    <property type="entry name" value="Clavaminate synthase-like"/>
    <property type="match status" value="1"/>
</dbReference>
<dbReference type="EMBL" id="JAUKTV010000002">
    <property type="protein sequence ID" value="KAK0744844.1"/>
    <property type="molecule type" value="Genomic_DNA"/>
</dbReference>
<keyword evidence="1" id="KW-0560">Oxidoreductase</keyword>
<dbReference type="SUPFAM" id="SSF51197">
    <property type="entry name" value="Clavaminate synthase-like"/>
    <property type="match status" value="1"/>
</dbReference>
<evidence type="ECO:0000313" key="3">
    <source>
        <dbReference type="EMBL" id="KAK0744844.1"/>
    </source>
</evidence>
<dbReference type="InterPro" id="IPR042098">
    <property type="entry name" value="TauD-like_sf"/>
</dbReference>
<dbReference type="Pfam" id="PF02668">
    <property type="entry name" value="TauD"/>
    <property type="match status" value="1"/>
</dbReference>
<sequence>MTTPMSQACPLATVPKLSTNKDLAPAPVQGDIQRPDISWFPDRKVFLNRVEALKLLSPDRPTTVPAGWPAQLHMARVWSGDDFSADGKEYTVQFDKADLAEIDGALAHFKALSGDLGPDDVSKETFPLPGLKERLEAIAQEIHNGRGFVVLRGLQPDKWTNMENILVYLGVTSYIAEKRGMQDFDGRMILHIQAVVEDVKKHGSMPNSPYVARAQPFHTDLCDILSLYALNTAAYGGESFLASSAQIYNELASTRPDIIHTLIKDDWIFDEFWQGQYHTRPLLYNFDGHGPAFQFSRRPLTGSHFSPHHPDVPAMTEIQAEALDAVFFAAQKHKVEIKLQKGDMMIFNNFAMLHARSSFSDEGERRRHMLRLWLRNEELMWKTPRELERLSWECYGDHEWRAKRVWDIERSPPELRVKYRRASCA</sequence>
<comment type="caution">
    <text evidence="3">The sequence shown here is derived from an EMBL/GenBank/DDBJ whole genome shotgun (WGS) entry which is preliminary data.</text>
</comment>
<dbReference type="InterPro" id="IPR003819">
    <property type="entry name" value="TauD/TfdA-like"/>
</dbReference>
<evidence type="ECO:0000313" key="4">
    <source>
        <dbReference type="Proteomes" id="UP001172159"/>
    </source>
</evidence>
<organism evidence="3 4">
    <name type="scientific">Apiosordaria backusii</name>
    <dbReference type="NCBI Taxonomy" id="314023"/>
    <lineage>
        <taxon>Eukaryota</taxon>
        <taxon>Fungi</taxon>
        <taxon>Dikarya</taxon>
        <taxon>Ascomycota</taxon>
        <taxon>Pezizomycotina</taxon>
        <taxon>Sordariomycetes</taxon>
        <taxon>Sordariomycetidae</taxon>
        <taxon>Sordariales</taxon>
        <taxon>Lasiosphaeriaceae</taxon>
        <taxon>Apiosordaria</taxon>
    </lineage>
</organism>
<reference evidence="3" key="1">
    <citation type="submission" date="2023-06" db="EMBL/GenBank/DDBJ databases">
        <title>Genome-scale phylogeny and comparative genomics of the fungal order Sordariales.</title>
        <authorList>
            <consortium name="Lawrence Berkeley National Laboratory"/>
            <person name="Hensen N."/>
            <person name="Bonometti L."/>
            <person name="Westerberg I."/>
            <person name="Brannstrom I.O."/>
            <person name="Guillou S."/>
            <person name="Cros-Aarteil S."/>
            <person name="Calhoun S."/>
            <person name="Haridas S."/>
            <person name="Kuo A."/>
            <person name="Mondo S."/>
            <person name="Pangilinan J."/>
            <person name="Riley R."/>
            <person name="Labutti K."/>
            <person name="Andreopoulos B."/>
            <person name="Lipzen A."/>
            <person name="Chen C."/>
            <person name="Yanf M."/>
            <person name="Daum C."/>
            <person name="Ng V."/>
            <person name="Clum A."/>
            <person name="Steindorff A."/>
            <person name="Ohm R."/>
            <person name="Martin F."/>
            <person name="Silar P."/>
            <person name="Natvig D."/>
            <person name="Lalanne C."/>
            <person name="Gautier V."/>
            <person name="Ament-Velasquez S.L."/>
            <person name="Kruys A."/>
            <person name="Hutchinson M.I."/>
            <person name="Powell A.J."/>
            <person name="Barry K."/>
            <person name="Miller A.N."/>
            <person name="Grigoriev I.V."/>
            <person name="Debuchy R."/>
            <person name="Gladieux P."/>
            <person name="Thoren M.H."/>
            <person name="Johannesson H."/>
        </authorList>
    </citation>
    <scope>NUCLEOTIDE SEQUENCE</scope>
    <source>
        <strain evidence="3">CBS 540.89</strain>
    </source>
</reference>
<evidence type="ECO:0000256" key="1">
    <source>
        <dbReference type="ARBA" id="ARBA00023002"/>
    </source>
</evidence>
<accession>A0AA40ESS3</accession>
<name>A0AA40ESS3_9PEZI</name>
<dbReference type="InterPro" id="IPR050411">
    <property type="entry name" value="AlphaKG_dependent_hydroxylases"/>
</dbReference>
<feature type="domain" description="TauD/TfdA-like" evidence="2">
    <location>
        <begin position="116"/>
        <end position="373"/>
    </location>
</feature>
<dbReference type="PANTHER" id="PTHR10696">
    <property type="entry name" value="GAMMA-BUTYROBETAINE HYDROXYLASE-RELATED"/>
    <property type="match status" value="1"/>
</dbReference>